<evidence type="ECO:0000256" key="1">
    <source>
        <dbReference type="ARBA" id="ARBA00022490"/>
    </source>
</evidence>
<dbReference type="InterPro" id="IPR028989">
    <property type="entry name" value="RimP_N"/>
</dbReference>
<evidence type="ECO:0000256" key="2">
    <source>
        <dbReference type="ARBA" id="ARBA00022517"/>
    </source>
</evidence>
<dbReference type="PANTHER" id="PTHR33867">
    <property type="entry name" value="RIBOSOME MATURATION FACTOR RIMP"/>
    <property type="match status" value="1"/>
</dbReference>
<dbReference type="Pfam" id="PF02576">
    <property type="entry name" value="RimP_N"/>
    <property type="match status" value="1"/>
</dbReference>
<dbReference type="GO" id="GO:0005829">
    <property type="term" value="C:cytosol"/>
    <property type="evidence" value="ECO:0007669"/>
    <property type="project" value="TreeGrafter"/>
</dbReference>
<dbReference type="NCBIfam" id="NF000927">
    <property type="entry name" value="PRK00092.1-1"/>
    <property type="match status" value="1"/>
</dbReference>
<dbReference type="SUPFAM" id="SSF75420">
    <property type="entry name" value="YhbC-like, N-terminal domain"/>
    <property type="match status" value="1"/>
</dbReference>
<dbReference type="AlphaFoldDB" id="A0A160TUX1"/>
<dbReference type="PANTHER" id="PTHR33867:SF1">
    <property type="entry name" value="RIBOSOME MATURATION FACTOR RIMP"/>
    <property type="match status" value="1"/>
</dbReference>
<dbReference type="GO" id="GO:0006412">
    <property type="term" value="P:translation"/>
    <property type="evidence" value="ECO:0007669"/>
    <property type="project" value="TreeGrafter"/>
</dbReference>
<dbReference type="InterPro" id="IPR003728">
    <property type="entry name" value="Ribosome_maturation_RimP"/>
</dbReference>
<name>A0A160TUX1_9ZZZZ</name>
<sequence length="159" mass="17813">MFGDRIALRELLEPVIEAMGYELVMVELTGAGSKTLRVYIDSPGGIVLDDCEMVSRQVSTLLDVDDPISGEYALEVSSPGLDRPLAKPEHFRRAEGNMVRIRMIRSHLGRRNFTGLLKCVSGEGAVVEVDGEEYELAYNDIDRARLVSEFENKIPRSRR</sequence>
<accession>A0A160TUX1</accession>
<dbReference type="SUPFAM" id="SSF74942">
    <property type="entry name" value="YhbC-like, C-terminal domain"/>
    <property type="match status" value="1"/>
</dbReference>
<reference evidence="5" key="1">
    <citation type="submission" date="2015-10" db="EMBL/GenBank/DDBJ databases">
        <authorList>
            <person name="Gilbert D.G."/>
        </authorList>
    </citation>
    <scope>NUCLEOTIDE SEQUENCE</scope>
</reference>
<dbReference type="GO" id="GO:0000028">
    <property type="term" value="P:ribosomal small subunit assembly"/>
    <property type="evidence" value="ECO:0007669"/>
    <property type="project" value="TreeGrafter"/>
</dbReference>
<dbReference type="CDD" id="cd01734">
    <property type="entry name" value="YlxS_C"/>
    <property type="match status" value="1"/>
</dbReference>
<feature type="domain" description="Ribosome maturation factor RimP C-terminal" evidence="4">
    <location>
        <begin position="85"/>
        <end position="150"/>
    </location>
</feature>
<keyword evidence="1" id="KW-0963">Cytoplasm</keyword>
<protein>
    <submittedName>
        <fullName evidence="5">FIG000325: clustered with transcription termination protein NusA</fullName>
    </submittedName>
</protein>
<dbReference type="Gene3D" id="3.30.300.70">
    <property type="entry name" value="RimP-like superfamily, N-terminal"/>
    <property type="match status" value="1"/>
</dbReference>
<feature type="domain" description="Ribosome maturation factor RimP N-terminal" evidence="3">
    <location>
        <begin position="11"/>
        <end position="82"/>
    </location>
</feature>
<gene>
    <name evidence="5" type="ORF">MGWOODY_XGa717</name>
</gene>
<dbReference type="InterPro" id="IPR028998">
    <property type="entry name" value="RimP_C"/>
</dbReference>
<organism evidence="5">
    <name type="scientific">hydrothermal vent metagenome</name>
    <dbReference type="NCBI Taxonomy" id="652676"/>
    <lineage>
        <taxon>unclassified sequences</taxon>
        <taxon>metagenomes</taxon>
        <taxon>ecological metagenomes</taxon>
    </lineage>
</organism>
<dbReference type="EMBL" id="CZRL01000104">
    <property type="protein sequence ID" value="CUS54335.1"/>
    <property type="molecule type" value="Genomic_DNA"/>
</dbReference>
<dbReference type="Gene3D" id="2.30.30.180">
    <property type="entry name" value="Ribosome maturation factor RimP, C-terminal domain"/>
    <property type="match status" value="1"/>
</dbReference>
<evidence type="ECO:0000259" key="3">
    <source>
        <dbReference type="Pfam" id="PF02576"/>
    </source>
</evidence>
<dbReference type="HAMAP" id="MF_01077">
    <property type="entry name" value="RimP"/>
    <property type="match status" value="1"/>
</dbReference>
<dbReference type="InterPro" id="IPR036847">
    <property type="entry name" value="RimP_C_sf"/>
</dbReference>
<dbReference type="Pfam" id="PF17384">
    <property type="entry name" value="DUF150_C"/>
    <property type="match status" value="1"/>
</dbReference>
<evidence type="ECO:0000313" key="5">
    <source>
        <dbReference type="EMBL" id="CUS54335.1"/>
    </source>
</evidence>
<evidence type="ECO:0000259" key="4">
    <source>
        <dbReference type="Pfam" id="PF17384"/>
    </source>
</evidence>
<keyword evidence="2" id="KW-0690">Ribosome biogenesis</keyword>
<dbReference type="FunFam" id="3.30.300.70:FF:000001">
    <property type="entry name" value="Ribosome maturation factor RimP"/>
    <property type="match status" value="1"/>
</dbReference>
<proteinExistence type="inferred from homology"/>
<dbReference type="InterPro" id="IPR035956">
    <property type="entry name" value="RimP_N_sf"/>
</dbReference>